<dbReference type="Pfam" id="PF05787">
    <property type="entry name" value="PhoX"/>
    <property type="match status" value="1"/>
</dbReference>
<dbReference type="AlphaFoldDB" id="A0A6J7JUU1"/>
<dbReference type="EMBL" id="CAFBNE010000036">
    <property type="protein sequence ID" value="CAB4947628.1"/>
    <property type="molecule type" value="Genomic_DNA"/>
</dbReference>
<proteinExistence type="predicted"/>
<sequence>MGIRTPLIIGLATAAVCATTLPASAESGFSYVEPAASGVTIKVLATSGDVISGYQWPGTPDGIGVVKDGKNLNIYVNHEFSSTNKTAAALKHANGNASASTVSHLTMNTDSNTITSARNLLQSVTWYDYSTGTYGMKPVAPAGAATVDEFNTPNHTTALNRFCSSALAQPGSLAYTAKVGGKDVTYGYTGAAYFTGEEGSDESRAFVTDMNGNLIQLPKLGLAAWENFIPAPNTGLRTIVMGNEDGSATDSQLYMYVGEKTTTGHWTDMAGLTNGQQYVMTIDGVATDNLFRASKGKNNPANVTFAKIDTSVNGKAQNAQARSLGTEMARVEDGAFDPNSPNDFYFVTTESNKDPKATAANPATPTVSRDGGALWRLRFNDVKNPTAGATVTMLLDGSEAPYLSKPDNIDVDTMGNILIQEDPGNNDLLARIVSYRISDGKVGTVAKFSDKYFKVGAAQFITRDEESSGITDVTSMLRKGTSDKNSYYVFDAQVHATPAGSRLDLWSDPAAVAALASAVEGGQLYLMTVADWSTIYG</sequence>
<evidence type="ECO:0000313" key="1">
    <source>
        <dbReference type="EMBL" id="CAB4947628.1"/>
    </source>
</evidence>
<accession>A0A6J7JUU1</accession>
<gene>
    <name evidence="1" type="ORF">UFOPK3772_01331</name>
</gene>
<reference evidence="1" key="1">
    <citation type="submission" date="2020-05" db="EMBL/GenBank/DDBJ databases">
        <authorList>
            <person name="Chiriac C."/>
            <person name="Salcher M."/>
            <person name="Ghai R."/>
            <person name="Kavagutti S V."/>
        </authorList>
    </citation>
    <scope>NUCLEOTIDE SEQUENCE</scope>
</reference>
<name>A0A6J7JUU1_9ZZZZ</name>
<protein>
    <submittedName>
        <fullName evidence="1">Unannotated protein</fullName>
    </submittedName>
</protein>
<dbReference type="InterPro" id="IPR008557">
    <property type="entry name" value="PhoX"/>
</dbReference>
<organism evidence="1">
    <name type="scientific">freshwater metagenome</name>
    <dbReference type="NCBI Taxonomy" id="449393"/>
    <lineage>
        <taxon>unclassified sequences</taxon>
        <taxon>metagenomes</taxon>
        <taxon>ecological metagenomes</taxon>
    </lineage>
</organism>